<organism evidence="1 2">
    <name type="scientific">Bacillus songklensis</name>
    <dbReference type="NCBI Taxonomy" id="1069116"/>
    <lineage>
        <taxon>Bacteria</taxon>
        <taxon>Bacillati</taxon>
        <taxon>Bacillota</taxon>
        <taxon>Bacilli</taxon>
        <taxon>Bacillales</taxon>
        <taxon>Bacillaceae</taxon>
        <taxon>Bacillus</taxon>
    </lineage>
</organism>
<evidence type="ECO:0000313" key="2">
    <source>
        <dbReference type="Proteomes" id="UP001595752"/>
    </source>
</evidence>
<dbReference type="EMBL" id="JBHRZT010000072">
    <property type="protein sequence ID" value="MFC3885928.1"/>
    <property type="molecule type" value="Genomic_DNA"/>
</dbReference>
<dbReference type="RefSeq" id="WP_377918306.1">
    <property type="nucleotide sequence ID" value="NZ_JBHRZT010000072.1"/>
</dbReference>
<proteinExistence type="predicted"/>
<evidence type="ECO:0000313" key="1">
    <source>
        <dbReference type="EMBL" id="MFC3885928.1"/>
    </source>
</evidence>
<protein>
    <submittedName>
        <fullName evidence="1">Uncharacterized protein</fullName>
    </submittedName>
</protein>
<reference evidence="2" key="1">
    <citation type="journal article" date="2019" name="Int. J. Syst. Evol. Microbiol.">
        <title>The Global Catalogue of Microorganisms (GCM) 10K type strain sequencing project: providing services to taxonomists for standard genome sequencing and annotation.</title>
        <authorList>
            <consortium name="The Broad Institute Genomics Platform"/>
            <consortium name="The Broad Institute Genome Sequencing Center for Infectious Disease"/>
            <person name="Wu L."/>
            <person name="Ma J."/>
        </authorList>
    </citation>
    <scope>NUCLEOTIDE SEQUENCE [LARGE SCALE GENOMIC DNA]</scope>
    <source>
        <strain evidence="2">CCUG 61889</strain>
    </source>
</reference>
<comment type="caution">
    <text evidence="1">The sequence shown here is derived from an EMBL/GenBank/DDBJ whole genome shotgun (WGS) entry which is preliminary data.</text>
</comment>
<gene>
    <name evidence="1" type="ORF">ACFOU2_21605</name>
</gene>
<accession>A0ABV8B6I7</accession>
<name>A0ABV8B6I7_9BACI</name>
<keyword evidence="2" id="KW-1185">Reference proteome</keyword>
<dbReference type="Proteomes" id="UP001595752">
    <property type="component" value="Unassembled WGS sequence"/>
</dbReference>
<sequence>MLKEQQTVVFESKDENDNLIVDGKISGESEVQYHDDLKLKAVIALLNSVDQQHFQASEKTDLFSWYMGEIEQTLQAIRKHNRFQGNEWQ</sequence>